<proteinExistence type="predicted"/>
<reference evidence="2 3" key="1">
    <citation type="journal article" date="2009" name="Science">
        <title>Green evolution and dynamic adaptations revealed by genomes of the marine picoeukaryotes Micromonas.</title>
        <authorList>
            <person name="Worden A.Z."/>
            <person name="Lee J.H."/>
            <person name="Mock T."/>
            <person name="Rouze P."/>
            <person name="Simmons M.P."/>
            <person name="Aerts A.L."/>
            <person name="Allen A.E."/>
            <person name="Cuvelier M.L."/>
            <person name="Derelle E."/>
            <person name="Everett M.V."/>
            <person name="Foulon E."/>
            <person name="Grimwood J."/>
            <person name="Gundlach H."/>
            <person name="Henrissat B."/>
            <person name="Napoli C."/>
            <person name="McDonald S.M."/>
            <person name="Parker M.S."/>
            <person name="Rombauts S."/>
            <person name="Salamov A."/>
            <person name="Von Dassow P."/>
            <person name="Badger J.H."/>
            <person name="Coutinho P.M."/>
            <person name="Demir E."/>
            <person name="Dubchak I."/>
            <person name="Gentemann C."/>
            <person name="Eikrem W."/>
            <person name="Gready J.E."/>
            <person name="John U."/>
            <person name="Lanier W."/>
            <person name="Lindquist E.A."/>
            <person name="Lucas S."/>
            <person name="Mayer K.F."/>
            <person name="Moreau H."/>
            <person name="Not F."/>
            <person name="Otillar R."/>
            <person name="Panaud O."/>
            <person name="Pangilinan J."/>
            <person name="Paulsen I."/>
            <person name="Piegu B."/>
            <person name="Poliakov A."/>
            <person name="Robbens S."/>
            <person name="Schmutz J."/>
            <person name="Toulza E."/>
            <person name="Wyss T."/>
            <person name="Zelensky A."/>
            <person name="Zhou K."/>
            <person name="Armbrust E.V."/>
            <person name="Bhattacharya D."/>
            <person name="Goodenough U.W."/>
            <person name="Van de Peer Y."/>
            <person name="Grigoriev I.V."/>
        </authorList>
    </citation>
    <scope>NUCLEOTIDE SEQUENCE [LARGE SCALE GENOMIC DNA]</scope>
    <source>
        <strain evidence="3">RCC299 / NOUM17</strain>
    </source>
</reference>
<protein>
    <submittedName>
        <fullName evidence="2">Uncharacterized protein</fullName>
    </submittedName>
</protein>
<feature type="coiled-coil region" evidence="1">
    <location>
        <begin position="192"/>
        <end position="223"/>
    </location>
</feature>
<evidence type="ECO:0000313" key="2">
    <source>
        <dbReference type="EMBL" id="ACO61028.1"/>
    </source>
</evidence>
<dbReference type="KEGG" id="mis:MICPUN_53942"/>
<organism evidence="2 3">
    <name type="scientific">Micromonas commoda (strain RCC299 / NOUM17 / CCMP2709)</name>
    <name type="common">Picoplanktonic green alga</name>
    <dbReference type="NCBI Taxonomy" id="296587"/>
    <lineage>
        <taxon>Eukaryota</taxon>
        <taxon>Viridiplantae</taxon>
        <taxon>Chlorophyta</taxon>
        <taxon>Mamiellophyceae</taxon>
        <taxon>Mamiellales</taxon>
        <taxon>Mamiellaceae</taxon>
        <taxon>Micromonas</taxon>
    </lineage>
</organism>
<dbReference type="Proteomes" id="UP000002009">
    <property type="component" value="Chromosome 2"/>
</dbReference>
<dbReference type="EMBL" id="CP001323">
    <property type="protein sequence ID" value="ACO61028.1"/>
    <property type="molecule type" value="Genomic_DNA"/>
</dbReference>
<dbReference type="GeneID" id="8240965"/>
<gene>
    <name evidence="2" type="ORF">MICPUN_53942</name>
</gene>
<name>C1DYZ9_MICCC</name>
<feature type="coiled-coil region" evidence="1">
    <location>
        <begin position="83"/>
        <end position="110"/>
    </location>
</feature>
<dbReference type="RefSeq" id="XP_002499770.1">
    <property type="nucleotide sequence ID" value="XM_002499724.1"/>
</dbReference>
<dbReference type="InParanoid" id="C1DYZ9"/>
<dbReference type="AlphaFoldDB" id="C1DYZ9"/>
<dbReference type="SUPFAM" id="SSF57997">
    <property type="entry name" value="Tropomyosin"/>
    <property type="match status" value="1"/>
</dbReference>
<sequence length="252" mass="28607">MGSPGDDNIFRMRYTSSAEKYRKEADVFSTRYRSLLDSKLEEAGISPPRKALNLTGIKTRRWPSVKSDEKTQKHDPSHVVSAIARSRNEARNWKDQLAKMEKRALAAEERATEAVVMERKARAALEAREKQLANMRVRFDKMTSNAEKSESQRKILEEYVGKLERRLGSSEGNTKSASANRDIDQRALLDVVAELQEENGKLNDALQEVEEALEKEAKKLRLADGGVLLESLRTRRLLETAELALKVRRVPS</sequence>
<keyword evidence="3" id="KW-1185">Reference proteome</keyword>
<keyword evidence="1" id="KW-0175">Coiled coil</keyword>
<accession>C1DYZ9</accession>
<evidence type="ECO:0000313" key="3">
    <source>
        <dbReference type="Proteomes" id="UP000002009"/>
    </source>
</evidence>
<evidence type="ECO:0000256" key="1">
    <source>
        <dbReference type="SAM" id="Coils"/>
    </source>
</evidence>